<dbReference type="SUPFAM" id="SSF52540">
    <property type="entry name" value="P-loop containing nucleoside triphosphate hydrolases"/>
    <property type="match status" value="1"/>
</dbReference>
<dbReference type="PANTHER" id="PTHR10605">
    <property type="entry name" value="HEPARAN SULFATE SULFOTRANSFERASE"/>
    <property type="match status" value="1"/>
</dbReference>
<dbReference type="AlphaFoldDB" id="A0A563VRT6"/>
<organism evidence="4 5">
    <name type="scientific">Hyella patelloides LEGE 07179</name>
    <dbReference type="NCBI Taxonomy" id="945734"/>
    <lineage>
        <taxon>Bacteria</taxon>
        <taxon>Bacillati</taxon>
        <taxon>Cyanobacteriota</taxon>
        <taxon>Cyanophyceae</taxon>
        <taxon>Pleurocapsales</taxon>
        <taxon>Hyellaceae</taxon>
        <taxon>Hyella</taxon>
    </lineage>
</organism>
<dbReference type="OrthoDB" id="9797480at2"/>
<dbReference type="InterPro" id="IPR000863">
    <property type="entry name" value="Sulfotransferase_dom"/>
</dbReference>
<dbReference type="InterPro" id="IPR037359">
    <property type="entry name" value="NST/OST"/>
</dbReference>
<dbReference type="EMBL" id="CAACVJ010000164">
    <property type="protein sequence ID" value="VEP14170.1"/>
    <property type="molecule type" value="Genomic_DNA"/>
</dbReference>
<reference evidence="4 5" key="1">
    <citation type="submission" date="2019-01" db="EMBL/GenBank/DDBJ databases">
        <authorList>
            <person name="Brito A."/>
        </authorList>
    </citation>
    <scope>NUCLEOTIDE SEQUENCE [LARGE SCALE GENOMIC DNA]</scope>
    <source>
        <strain evidence="4">1</strain>
    </source>
</reference>
<dbReference type="GO" id="GO:0008146">
    <property type="term" value="F:sulfotransferase activity"/>
    <property type="evidence" value="ECO:0007669"/>
    <property type="project" value="InterPro"/>
</dbReference>
<evidence type="ECO:0000259" key="3">
    <source>
        <dbReference type="Pfam" id="PF00685"/>
    </source>
</evidence>
<dbReference type="Gene3D" id="3.40.50.300">
    <property type="entry name" value="P-loop containing nucleotide triphosphate hydrolases"/>
    <property type="match status" value="1"/>
</dbReference>
<evidence type="ECO:0000313" key="4">
    <source>
        <dbReference type="EMBL" id="VEP14170.1"/>
    </source>
</evidence>
<feature type="domain" description="Sulfotransferase" evidence="3">
    <location>
        <begin position="34"/>
        <end position="237"/>
    </location>
</feature>
<dbReference type="Proteomes" id="UP000320055">
    <property type="component" value="Unassembled WGS sequence"/>
</dbReference>
<keyword evidence="5" id="KW-1185">Reference proteome</keyword>
<protein>
    <submittedName>
        <fullName evidence="4">Sulfotransferase</fullName>
    </submittedName>
</protein>
<dbReference type="PANTHER" id="PTHR10605:SF56">
    <property type="entry name" value="BIFUNCTIONAL HEPARAN SULFATE N-DEACETYLASE_N-SULFOTRANSFERASE"/>
    <property type="match status" value="1"/>
</dbReference>
<gene>
    <name evidence="4" type="ORF">H1P_2460004</name>
</gene>
<sequence length="285" mass="34173">MKIKNYKRFSPHIIKQLLFEENIRRYQGLFRVLPDFMIVGAQKAGTTSLFHYLKQHPQIIDSNPSEVHFFDYKYQKGLLLYKSYFPTKIEIEQQQNNLNRKVITGETSPSYLFYPFVAKRIAKTLPKIKIIILLREPIARAYSHYQHEVRKGRETLSFVKAISREKNGEVIRKYQSGKYSNYQYACRSYMARSRYIEQVKDYYQLFNPENILVLSSEEFFSHTQITYDKVINFLGLKPYTITDKKARNVGCYKKNIIPLEEDLRSYYQPYNQQLFEFLQQDFSWD</sequence>
<dbReference type="RefSeq" id="WP_144872563.1">
    <property type="nucleotide sequence ID" value="NZ_LR213989.1"/>
</dbReference>
<dbReference type="Pfam" id="PF00685">
    <property type="entry name" value="Sulfotransfer_1"/>
    <property type="match status" value="1"/>
</dbReference>
<keyword evidence="2" id="KW-0325">Glycoprotein</keyword>
<evidence type="ECO:0000256" key="2">
    <source>
        <dbReference type="ARBA" id="ARBA00023180"/>
    </source>
</evidence>
<name>A0A563VRT6_9CYAN</name>
<evidence type="ECO:0000313" key="5">
    <source>
        <dbReference type="Proteomes" id="UP000320055"/>
    </source>
</evidence>
<keyword evidence="1 4" id="KW-0808">Transferase</keyword>
<accession>A0A563VRT6</accession>
<dbReference type="InterPro" id="IPR027417">
    <property type="entry name" value="P-loop_NTPase"/>
</dbReference>
<evidence type="ECO:0000256" key="1">
    <source>
        <dbReference type="ARBA" id="ARBA00022679"/>
    </source>
</evidence>
<proteinExistence type="predicted"/>